<sequence length="72" mass="9027">MQNARKLGVNMSIKLHYLRNHLDKFPDNSGNYSEEQEERFQRNLKVMEERFKRRWDRDMMADYCWCLKREKL</sequence>
<protein>
    <submittedName>
        <fullName evidence="1">Uncharacterized protein</fullName>
    </submittedName>
</protein>
<keyword evidence="2" id="KW-1185">Reference proteome</keyword>
<reference evidence="1 2" key="1">
    <citation type="journal article" date="2019" name="Commun. Biol.">
        <title>The bagworm genome reveals a unique fibroin gene that provides high tensile strength.</title>
        <authorList>
            <person name="Kono N."/>
            <person name="Nakamura H."/>
            <person name="Ohtoshi R."/>
            <person name="Tomita M."/>
            <person name="Numata K."/>
            <person name="Arakawa K."/>
        </authorList>
    </citation>
    <scope>NUCLEOTIDE SEQUENCE [LARGE SCALE GENOMIC DNA]</scope>
</reference>
<dbReference type="PANTHER" id="PTHR46114">
    <property type="entry name" value="APPLE DOMAIN-CONTAINING PROTEIN"/>
    <property type="match status" value="1"/>
</dbReference>
<dbReference type="OrthoDB" id="8063408at2759"/>
<dbReference type="Proteomes" id="UP000299102">
    <property type="component" value="Unassembled WGS sequence"/>
</dbReference>
<accession>A0A4C1WZM1</accession>
<evidence type="ECO:0000313" key="1">
    <source>
        <dbReference type="EMBL" id="GBP56938.1"/>
    </source>
</evidence>
<gene>
    <name evidence="1" type="ORF">EVAR_33995_1</name>
</gene>
<dbReference type="EMBL" id="BGZK01000704">
    <property type="protein sequence ID" value="GBP56938.1"/>
    <property type="molecule type" value="Genomic_DNA"/>
</dbReference>
<proteinExistence type="predicted"/>
<dbReference type="AlphaFoldDB" id="A0A4C1WZM1"/>
<evidence type="ECO:0000313" key="2">
    <source>
        <dbReference type="Proteomes" id="UP000299102"/>
    </source>
</evidence>
<dbReference type="PANTHER" id="PTHR46114:SF1">
    <property type="entry name" value="ZAD DOMAIN-CONTAINING PROTEIN"/>
    <property type="match status" value="1"/>
</dbReference>
<organism evidence="1 2">
    <name type="scientific">Eumeta variegata</name>
    <name type="common">Bagworm moth</name>
    <name type="synonym">Eumeta japonica</name>
    <dbReference type="NCBI Taxonomy" id="151549"/>
    <lineage>
        <taxon>Eukaryota</taxon>
        <taxon>Metazoa</taxon>
        <taxon>Ecdysozoa</taxon>
        <taxon>Arthropoda</taxon>
        <taxon>Hexapoda</taxon>
        <taxon>Insecta</taxon>
        <taxon>Pterygota</taxon>
        <taxon>Neoptera</taxon>
        <taxon>Endopterygota</taxon>
        <taxon>Lepidoptera</taxon>
        <taxon>Glossata</taxon>
        <taxon>Ditrysia</taxon>
        <taxon>Tineoidea</taxon>
        <taxon>Psychidae</taxon>
        <taxon>Oiketicinae</taxon>
        <taxon>Eumeta</taxon>
    </lineage>
</organism>
<comment type="caution">
    <text evidence="1">The sequence shown here is derived from an EMBL/GenBank/DDBJ whole genome shotgun (WGS) entry which is preliminary data.</text>
</comment>
<name>A0A4C1WZM1_EUMVA</name>